<dbReference type="InterPro" id="IPR041851">
    <property type="entry name" value="RecD_N_sf"/>
</dbReference>
<dbReference type="EC" id="5.6.2.3" evidence="11"/>
<evidence type="ECO:0000256" key="5">
    <source>
        <dbReference type="ARBA" id="ARBA00022806"/>
    </source>
</evidence>
<dbReference type="Gene3D" id="1.10.10.1020">
    <property type="entry name" value="RecBCD complex, subunit RecD, N-terminal domain"/>
    <property type="match status" value="1"/>
</dbReference>
<evidence type="ECO:0000259" key="12">
    <source>
        <dbReference type="Pfam" id="PF13538"/>
    </source>
</evidence>
<dbReference type="Gene3D" id="3.40.50.300">
    <property type="entry name" value="P-loop containing nucleotide triphosphate hydrolases"/>
    <property type="match status" value="3"/>
</dbReference>
<proteinExistence type="inferred from homology"/>
<dbReference type="CDD" id="cd17933">
    <property type="entry name" value="DEXSc_RecD-like"/>
    <property type="match status" value="1"/>
</dbReference>
<dbReference type="EMBL" id="BAABLV010000003">
    <property type="protein sequence ID" value="GAA4888741.1"/>
    <property type="molecule type" value="Genomic_DNA"/>
</dbReference>
<dbReference type="CDD" id="cd18809">
    <property type="entry name" value="SF1_C_RecD"/>
    <property type="match status" value="1"/>
</dbReference>
<gene>
    <name evidence="11 14" type="primary">recD</name>
    <name evidence="14" type="ORF">GCM10025789_01300</name>
</gene>
<keyword evidence="4 11" id="KW-0378">Hydrolase</keyword>
<name>A0ABP9EYA3_9ACTN</name>
<evidence type="ECO:0000256" key="9">
    <source>
        <dbReference type="ARBA" id="ARBA00023204"/>
    </source>
</evidence>
<keyword evidence="15" id="KW-1185">Reference proteome</keyword>
<keyword evidence="7 11" id="KW-0067">ATP-binding</keyword>
<dbReference type="PANTHER" id="PTHR43788">
    <property type="entry name" value="DNA2/NAM7 HELICASE FAMILY MEMBER"/>
    <property type="match status" value="1"/>
</dbReference>
<evidence type="ECO:0000256" key="6">
    <source>
        <dbReference type="ARBA" id="ARBA00022839"/>
    </source>
</evidence>
<dbReference type="InterPro" id="IPR027417">
    <property type="entry name" value="P-loop_NTPase"/>
</dbReference>
<comment type="subunit">
    <text evidence="11">Heterotrimer of RecB, RecC and RecD. All subunits contribute to DNA-binding.</text>
</comment>
<accession>A0ABP9EYA3</accession>
<dbReference type="InterPro" id="IPR049550">
    <property type="entry name" value="RecD_N"/>
</dbReference>
<evidence type="ECO:0000256" key="7">
    <source>
        <dbReference type="ARBA" id="ARBA00022840"/>
    </source>
</evidence>
<evidence type="ECO:0000256" key="1">
    <source>
        <dbReference type="ARBA" id="ARBA00022722"/>
    </source>
</evidence>
<evidence type="ECO:0000256" key="11">
    <source>
        <dbReference type="HAMAP-Rule" id="MF_01487"/>
    </source>
</evidence>
<feature type="binding site" evidence="11">
    <location>
        <begin position="189"/>
        <end position="196"/>
    </location>
    <ligand>
        <name>ATP</name>
        <dbReference type="ChEBI" id="CHEBI:30616"/>
    </ligand>
</feature>
<keyword evidence="3 11" id="KW-0227">DNA damage</keyword>
<evidence type="ECO:0000313" key="14">
    <source>
        <dbReference type="EMBL" id="GAA4888741.1"/>
    </source>
</evidence>
<feature type="domain" description="UvrD-like helicase C-terminal" evidence="12">
    <location>
        <begin position="508"/>
        <end position="555"/>
    </location>
</feature>
<dbReference type="Pfam" id="PF13538">
    <property type="entry name" value="UvrD_C_2"/>
    <property type="match status" value="1"/>
</dbReference>
<dbReference type="InterPro" id="IPR006344">
    <property type="entry name" value="RecD"/>
</dbReference>
<evidence type="ECO:0000259" key="13">
    <source>
        <dbReference type="Pfam" id="PF21185"/>
    </source>
</evidence>
<dbReference type="SUPFAM" id="SSF52540">
    <property type="entry name" value="P-loop containing nucleoside triphosphate hydrolases"/>
    <property type="match status" value="1"/>
</dbReference>
<evidence type="ECO:0000256" key="8">
    <source>
        <dbReference type="ARBA" id="ARBA00023125"/>
    </source>
</evidence>
<comment type="function">
    <text evidence="11">A helicase/nuclease that prepares dsDNA breaks (DSB) for recombinational DNA repair. Binds to DSBs and unwinds DNA via a highly rapid and processive ATP-dependent bidirectional helicase activity. Unwinds dsDNA until it encounters a Chi (crossover hotspot instigator) sequence from the 3' direction. Cuts ssDNA a few nucleotides 3' to the Chi site. The properties and activities of the enzyme are changed at Chi. The Chi-altered holoenzyme produces a long 3'-ssDNA overhang and facilitates RecA-binding to the ssDNA for homologous DNA recombination and repair. Holoenzyme degrades any linearized DNA that is unable to undergo homologous recombination. In the holoenzyme this subunit has ssDNA-dependent ATPase and 5'-3' helicase activity. When added to pre-assembled RecBC greatly stimulates nuclease activity and augments holoenzyme processivity. Negatively regulates the RecA-loading ability of RecBCD.</text>
</comment>
<comment type="miscellaneous">
    <text evidence="11">In the RecBCD complex, RecB has a slow 3'-5' helicase, an exonuclease activity and loads RecA onto ssDNA, RecD has a fast 5'-3' helicase activity, while RecC stimulates the ATPase and processivity of the RecB helicase and contributes to recognition of the Chi site.</text>
</comment>
<feature type="domain" description="RecBCD enzyme subunit RecD N-terminal" evidence="13">
    <location>
        <begin position="17"/>
        <end position="124"/>
    </location>
</feature>
<keyword evidence="5 11" id="KW-0347">Helicase</keyword>
<evidence type="ECO:0000256" key="3">
    <source>
        <dbReference type="ARBA" id="ARBA00022763"/>
    </source>
</evidence>
<evidence type="ECO:0000256" key="4">
    <source>
        <dbReference type="ARBA" id="ARBA00022801"/>
    </source>
</evidence>
<dbReference type="NCBIfam" id="TIGR01447">
    <property type="entry name" value="recD"/>
    <property type="match status" value="1"/>
</dbReference>
<keyword evidence="8 11" id="KW-0238">DNA-binding</keyword>
<evidence type="ECO:0000313" key="15">
    <source>
        <dbReference type="Proteomes" id="UP001501521"/>
    </source>
</evidence>
<dbReference type="InterPro" id="IPR050534">
    <property type="entry name" value="Coronavir_polyprotein_1ab"/>
</dbReference>
<keyword evidence="2 11" id="KW-0547">Nucleotide-binding</keyword>
<keyword evidence="9 11" id="KW-0234">DNA repair</keyword>
<keyword evidence="6 11" id="KW-0269">Exonuclease</keyword>
<comment type="catalytic activity">
    <reaction evidence="11">
        <text>ATP + H2O = ADP + phosphate + H(+)</text>
        <dbReference type="Rhea" id="RHEA:13065"/>
        <dbReference type="ChEBI" id="CHEBI:15377"/>
        <dbReference type="ChEBI" id="CHEBI:15378"/>
        <dbReference type="ChEBI" id="CHEBI:30616"/>
        <dbReference type="ChEBI" id="CHEBI:43474"/>
        <dbReference type="ChEBI" id="CHEBI:456216"/>
        <dbReference type="EC" id="5.6.2.3"/>
    </reaction>
</comment>
<protein>
    <recommendedName>
        <fullName evidence="11">RecBCD enzyme subunit RecD</fullName>
        <ecNumber evidence="11">5.6.2.3</ecNumber>
    </recommendedName>
    <alternativeName>
        <fullName evidence="11">DNA 5'-3' helicase subunit RecD</fullName>
    </alternativeName>
    <alternativeName>
        <fullName evidence="11">Exonuclease V subunit RecD</fullName>
        <shortName evidence="11">ExoV subunit RecD</shortName>
    </alternativeName>
    <alternativeName>
        <fullName evidence="11">Helicase/nuclease RecBCD subunit RecD</fullName>
    </alternativeName>
</protein>
<dbReference type="Pfam" id="PF13245">
    <property type="entry name" value="AAA_19"/>
    <property type="match status" value="1"/>
</dbReference>
<comment type="caution">
    <text evidence="14">The sequence shown here is derived from an EMBL/GenBank/DDBJ whole genome shotgun (WGS) entry which is preliminary data.</text>
</comment>
<evidence type="ECO:0000256" key="10">
    <source>
        <dbReference type="ARBA" id="ARBA00023235"/>
    </source>
</evidence>
<dbReference type="Pfam" id="PF21185">
    <property type="entry name" value="RecD_N"/>
    <property type="match status" value="1"/>
</dbReference>
<dbReference type="Proteomes" id="UP001501521">
    <property type="component" value="Unassembled WGS sequence"/>
</dbReference>
<organism evidence="14 15">
    <name type="scientific">Tessaracoccus lubricantis</name>
    <dbReference type="NCBI Taxonomy" id="545543"/>
    <lineage>
        <taxon>Bacteria</taxon>
        <taxon>Bacillati</taxon>
        <taxon>Actinomycetota</taxon>
        <taxon>Actinomycetes</taxon>
        <taxon>Propionibacteriales</taxon>
        <taxon>Propionibacteriaceae</taxon>
        <taxon>Tessaracoccus</taxon>
    </lineage>
</organism>
<dbReference type="RefSeq" id="WP_345577459.1">
    <property type="nucleotide sequence ID" value="NZ_BAABLV010000003.1"/>
</dbReference>
<dbReference type="InterPro" id="IPR027785">
    <property type="entry name" value="UvrD-like_helicase_C"/>
</dbReference>
<evidence type="ECO:0000256" key="2">
    <source>
        <dbReference type="ARBA" id="ARBA00022741"/>
    </source>
</evidence>
<dbReference type="PANTHER" id="PTHR43788:SF6">
    <property type="entry name" value="DNA HELICASE B"/>
    <property type="match status" value="1"/>
</dbReference>
<comment type="similarity">
    <text evidence="11">Belongs to the RecD family.</text>
</comment>
<dbReference type="HAMAP" id="MF_01487">
    <property type="entry name" value="RecD"/>
    <property type="match status" value="1"/>
</dbReference>
<sequence length="580" mass="62156">MREVPVAATGLLRTFCEAGWLGLVDFHLAKRLGALGGEPDPEVLLAFALVARELRLGSVCLDLATAAEELRPESEDDDGATEQASTLPWPAPTHWVEAVAGSPAVAHDGREANRPFRLEGTLLYLDRYWRQERRLAEILRRRSLLAPLASVSTAPDPLPRPDGTPQQADEHQNAAVLAALNHPTSVITGGPGTGKTTIVSRILHALAAESPRIALAAPTGKAAARLQQAVREQVPGLGKVWGGTIHKLLGARPRTQEMEFGAHHPVPFDVIVVDETSMVSLELMTALLEAVAPTSRLVMLGDPHQLRSVEAGAVLADIERADDLVTAPGGALVRLVHNYRSKPDINELADAILTGDAARAREVVQASGLLRFVEFTGTADPAALRELRHDTLATAAAVQEAARQGRAGDANRALERHRILCGHREGPFGVTHWARAVRSWLGTQLDDYGYDTRPYAGQPLLIQRNTDLFSNGDTAVVVRDDAGLMAAVDLPEAPLRVAPSLLDDAADLHAMTIHKSQGSQFAEVSIVLPPPGSPLLTRELLYTAVTRAQERVTLYGSWEALAAAVETPARRASGLARSAD</sequence>
<reference evidence="15" key="1">
    <citation type="journal article" date="2019" name="Int. J. Syst. Evol. Microbiol.">
        <title>The Global Catalogue of Microorganisms (GCM) 10K type strain sequencing project: providing services to taxonomists for standard genome sequencing and annotation.</title>
        <authorList>
            <consortium name="The Broad Institute Genomics Platform"/>
            <consortium name="The Broad Institute Genome Sequencing Center for Infectious Disease"/>
            <person name="Wu L."/>
            <person name="Ma J."/>
        </authorList>
    </citation>
    <scope>NUCLEOTIDE SEQUENCE [LARGE SCALE GENOMIC DNA]</scope>
    <source>
        <strain evidence="15">JCM 19125</strain>
    </source>
</reference>
<keyword evidence="10 11" id="KW-0413">Isomerase</keyword>
<keyword evidence="1 11" id="KW-0540">Nuclease</keyword>